<dbReference type="HOGENOM" id="CLU_030571_1_0_1"/>
<dbReference type="RefSeq" id="XP_013322251.1">
    <property type="nucleotide sequence ID" value="XM_013466797.1"/>
</dbReference>
<name>A0A0D2DH97_9EURO</name>
<dbReference type="InterPro" id="IPR036866">
    <property type="entry name" value="RibonucZ/Hydroxyglut_hydro"/>
</dbReference>
<evidence type="ECO:0000259" key="5">
    <source>
        <dbReference type="SMART" id="SM00849"/>
    </source>
</evidence>
<accession>A0A0D2DH97</accession>
<dbReference type="Proteomes" id="UP000054342">
    <property type="component" value="Unassembled WGS sequence"/>
</dbReference>
<evidence type="ECO:0000256" key="2">
    <source>
        <dbReference type="ARBA" id="ARBA00022723"/>
    </source>
</evidence>
<evidence type="ECO:0000256" key="3">
    <source>
        <dbReference type="ARBA" id="ARBA00022801"/>
    </source>
</evidence>
<dbReference type="GeneID" id="25323673"/>
<keyword evidence="4" id="KW-0862">Zinc</keyword>
<evidence type="ECO:0000256" key="4">
    <source>
        <dbReference type="ARBA" id="ARBA00022833"/>
    </source>
</evidence>
<keyword evidence="2" id="KW-0479">Metal-binding</keyword>
<protein>
    <recommendedName>
        <fullName evidence="5">Metallo-beta-lactamase domain-containing protein</fullName>
    </recommendedName>
</protein>
<reference evidence="6 7" key="1">
    <citation type="submission" date="2015-01" db="EMBL/GenBank/DDBJ databases">
        <title>The Genome Sequence of Exophiala xenobiotica CBS118157.</title>
        <authorList>
            <consortium name="The Broad Institute Genomics Platform"/>
            <person name="Cuomo C."/>
            <person name="de Hoog S."/>
            <person name="Gorbushina A."/>
            <person name="Stielow B."/>
            <person name="Teixiera M."/>
            <person name="Abouelleil A."/>
            <person name="Chapman S.B."/>
            <person name="Priest M."/>
            <person name="Young S.K."/>
            <person name="Wortman J."/>
            <person name="Nusbaum C."/>
            <person name="Birren B."/>
        </authorList>
    </citation>
    <scope>NUCLEOTIDE SEQUENCE [LARGE SCALE GENOMIC DNA]</scope>
    <source>
        <strain evidence="6 7">CBS 118157</strain>
    </source>
</reference>
<dbReference type="EMBL" id="KN847317">
    <property type="protein sequence ID" value="KIW61667.1"/>
    <property type="molecule type" value="Genomic_DNA"/>
</dbReference>
<dbReference type="PANTHER" id="PTHR42978:SF5">
    <property type="entry name" value="METALLO-BETA-LACTAMASE DOMAIN-CONTAINING PROTEIN"/>
    <property type="match status" value="1"/>
</dbReference>
<keyword evidence="7" id="KW-1185">Reference proteome</keyword>
<dbReference type="GO" id="GO:0016787">
    <property type="term" value="F:hydrolase activity"/>
    <property type="evidence" value="ECO:0007669"/>
    <property type="project" value="UniProtKB-KW"/>
</dbReference>
<dbReference type="PANTHER" id="PTHR42978">
    <property type="entry name" value="QUORUM-QUENCHING LACTONASE YTNP-RELATED-RELATED"/>
    <property type="match status" value="1"/>
</dbReference>
<evidence type="ECO:0000313" key="6">
    <source>
        <dbReference type="EMBL" id="KIW61667.1"/>
    </source>
</evidence>
<comment type="similarity">
    <text evidence="1">Belongs to the metallo-beta-lactamase superfamily.</text>
</comment>
<dbReference type="Pfam" id="PF00753">
    <property type="entry name" value="Lactamase_B"/>
    <property type="match status" value="1"/>
</dbReference>
<feature type="domain" description="Metallo-beta-lactamase" evidence="5">
    <location>
        <begin position="70"/>
        <end position="289"/>
    </location>
</feature>
<evidence type="ECO:0000256" key="1">
    <source>
        <dbReference type="ARBA" id="ARBA00007749"/>
    </source>
</evidence>
<gene>
    <name evidence="6" type="ORF">PV05_01765</name>
</gene>
<proteinExistence type="inferred from homology"/>
<sequence>MLKTNFLGEPSSTMTEHAYLSTPKPAPELHIPVSASVVDVRIVDTTTYGQAPASLMFSPTLPGHDIFSFPSYSFLVSNTAQDKHVLFDMGMRKDWEHTLPPKTVGFIKQYMPFDVKRNIDEMLNEDAGNLGITTKSISAVIWSHQHFDHRGDINAFPSSTDIVVGPGFKAAYLPAYPTNPESSILESELERHTLRELDNASFTLKIGQFPAHDFFGDGSFYLLSAPGHTVGHLCALARVLTTPSPSFVFMGGDCAHYPAIFRPTEYLPLPKEVPAIPRSRFAVAPCPGSCFQEYIHPKRSANEPFISANPPVNEDPEEARRSVSAMQAFDANEDILVCIAHDAGLLGNVKFYPQTLNDWKEQGTKHSVHWNFCGDMDLENAKVSVEAGSAP</sequence>
<dbReference type="OrthoDB" id="10250730at2759"/>
<dbReference type="InterPro" id="IPR051013">
    <property type="entry name" value="MBL_superfamily_lactonases"/>
</dbReference>
<dbReference type="SUPFAM" id="SSF56281">
    <property type="entry name" value="Metallo-hydrolase/oxidoreductase"/>
    <property type="match status" value="1"/>
</dbReference>
<dbReference type="STRING" id="348802.A0A0D2DH97"/>
<dbReference type="AlphaFoldDB" id="A0A0D2DH97"/>
<dbReference type="SMART" id="SM00849">
    <property type="entry name" value="Lactamase_B"/>
    <property type="match status" value="1"/>
</dbReference>
<evidence type="ECO:0000313" key="7">
    <source>
        <dbReference type="Proteomes" id="UP000054342"/>
    </source>
</evidence>
<dbReference type="GO" id="GO:0046872">
    <property type="term" value="F:metal ion binding"/>
    <property type="evidence" value="ECO:0007669"/>
    <property type="project" value="UniProtKB-KW"/>
</dbReference>
<keyword evidence="3" id="KW-0378">Hydrolase</keyword>
<dbReference type="InterPro" id="IPR001279">
    <property type="entry name" value="Metallo-B-lactamas"/>
</dbReference>
<organism evidence="6 7">
    <name type="scientific">Exophiala xenobiotica</name>
    <dbReference type="NCBI Taxonomy" id="348802"/>
    <lineage>
        <taxon>Eukaryota</taxon>
        <taxon>Fungi</taxon>
        <taxon>Dikarya</taxon>
        <taxon>Ascomycota</taxon>
        <taxon>Pezizomycotina</taxon>
        <taxon>Eurotiomycetes</taxon>
        <taxon>Chaetothyriomycetidae</taxon>
        <taxon>Chaetothyriales</taxon>
        <taxon>Herpotrichiellaceae</taxon>
        <taxon>Exophiala</taxon>
    </lineage>
</organism>
<dbReference type="CDD" id="cd07730">
    <property type="entry name" value="metallo-hydrolase-like_MBL-fold"/>
    <property type="match status" value="1"/>
</dbReference>
<dbReference type="Gene3D" id="3.60.15.10">
    <property type="entry name" value="Ribonuclease Z/Hydroxyacylglutathione hydrolase-like"/>
    <property type="match status" value="1"/>
</dbReference>